<dbReference type="InterPro" id="IPR001597">
    <property type="entry name" value="ArAA_b-elim_lyase/Thr_aldolase"/>
</dbReference>
<keyword evidence="8" id="KW-1185">Reference proteome</keyword>
<dbReference type="GO" id="GO:0006545">
    <property type="term" value="P:glycine biosynthetic process"/>
    <property type="evidence" value="ECO:0007669"/>
    <property type="project" value="TreeGrafter"/>
</dbReference>
<evidence type="ECO:0000256" key="1">
    <source>
        <dbReference type="ARBA" id="ARBA00001933"/>
    </source>
</evidence>
<dbReference type="GO" id="GO:0005829">
    <property type="term" value="C:cytosol"/>
    <property type="evidence" value="ECO:0007669"/>
    <property type="project" value="TreeGrafter"/>
</dbReference>
<comment type="caution">
    <text evidence="7">The sequence shown here is derived from an EMBL/GenBank/DDBJ whole genome shotgun (WGS) entry which is preliminary data.</text>
</comment>
<evidence type="ECO:0000256" key="2">
    <source>
        <dbReference type="ARBA" id="ARBA00006966"/>
    </source>
</evidence>
<feature type="domain" description="Aromatic amino acid beta-eliminating lyase/threonine aldolase" evidence="6">
    <location>
        <begin position="5"/>
        <end position="286"/>
    </location>
</feature>
<dbReference type="RefSeq" id="WP_283408576.1">
    <property type="nucleotide sequence ID" value="NZ_FXUF01000003.1"/>
</dbReference>
<accession>A0AA45WUU6</accession>
<sequence>MNPIDLRSDTVTQPTPEMVKAMTQAPLGDDVYGDDPTVNRLEEMAAEKLGKEAALLVPTGTMGNLIAVLTHTKPGQEMILEEKSHIFLYEVASVARIAGVQTRPLCGPRGQMNLECIEDAIRPDNIHFPETGLIALENTHNMYGGAVLPLEYMKKVFTLAQSRNLPVHLDGARIFNAATALKRDVREIAQYSDSVMFCLSKGLGAPVGSMLVGSQAFINTARKHRKMLGGGMRQAGVLAACGLVALEHMVERLHEDHDNARFLAEELLKTGHFITQPESVKTNIVNAVLDSEKNNAFDLLEKMAQNGVLANARSRRHFRFVTHKDVSREQIIEAVAIFNSVLR</sequence>
<evidence type="ECO:0000256" key="5">
    <source>
        <dbReference type="PIRSR" id="PIRSR017617-1"/>
    </source>
</evidence>
<name>A0AA45WUU6_9CLOT</name>
<dbReference type="FunFam" id="3.40.640.10:FF:000030">
    <property type="entry name" value="Low-specificity L-threonine aldolase"/>
    <property type="match status" value="1"/>
</dbReference>
<evidence type="ECO:0000313" key="7">
    <source>
        <dbReference type="EMBL" id="SMP49153.1"/>
    </source>
</evidence>
<dbReference type="PIRSF" id="PIRSF017617">
    <property type="entry name" value="Thr_aldolase"/>
    <property type="match status" value="1"/>
</dbReference>
<keyword evidence="3" id="KW-0663">Pyridoxal phosphate</keyword>
<dbReference type="GO" id="GO:0008732">
    <property type="term" value="F:L-allo-threonine aldolase activity"/>
    <property type="evidence" value="ECO:0007669"/>
    <property type="project" value="TreeGrafter"/>
</dbReference>
<reference evidence="7" key="1">
    <citation type="submission" date="2017-05" db="EMBL/GenBank/DDBJ databases">
        <authorList>
            <person name="Varghese N."/>
            <person name="Submissions S."/>
        </authorList>
    </citation>
    <scope>NUCLEOTIDE SEQUENCE</scope>
    <source>
        <strain evidence="7">Su22</strain>
    </source>
</reference>
<dbReference type="Proteomes" id="UP001158066">
    <property type="component" value="Unassembled WGS sequence"/>
</dbReference>
<evidence type="ECO:0000313" key="8">
    <source>
        <dbReference type="Proteomes" id="UP001158066"/>
    </source>
</evidence>
<evidence type="ECO:0000256" key="4">
    <source>
        <dbReference type="ARBA" id="ARBA00023239"/>
    </source>
</evidence>
<comment type="cofactor">
    <cofactor evidence="1">
        <name>pyridoxal 5'-phosphate</name>
        <dbReference type="ChEBI" id="CHEBI:597326"/>
    </cofactor>
</comment>
<dbReference type="NCBIfam" id="NF041359">
    <property type="entry name" value="GntG_guanitoxin"/>
    <property type="match status" value="1"/>
</dbReference>
<gene>
    <name evidence="7" type="ORF">SAMN06296020_103314</name>
</gene>
<dbReference type="Gene3D" id="3.40.640.10">
    <property type="entry name" value="Type I PLP-dependent aspartate aminotransferase-like (Major domain)"/>
    <property type="match status" value="1"/>
</dbReference>
<dbReference type="GO" id="GO:0006567">
    <property type="term" value="P:L-threonine catabolic process"/>
    <property type="evidence" value="ECO:0007669"/>
    <property type="project" value="TreeGrafter"/>
</dbReference>
<dbReference type="Pfam" id="PF01212">
    <property type="entry name" value="Beta_elim_lyase"/>
    <property type="match status" value="1"/>
</dbReference>
<dbReference type="NCBIfam" id="NF007825">
    <property type="entry name" value="PRK10534.1"/>
    <property type="match status" value="1"/>
</dbReference>
<proteinExistence type="inferred from homology"/>
<feature type="modified residue" description="N6-(pyridoxal phosphate)lysine" evidence="5">
    <location>
        <position position="201"/>
    </location>
</feature>
<protein>
    <submittedName>
        <fullName evidence="7">L-threonine aldolase</fullName>
    </submittedName>
</protein>
<dbReference type="AlphaFoldDB" id="A0AA45WUU6"/>
<dbReference type="CDD" id="cd06502">
    <property type="entry name" value="TA_like"/>
    <property type="match status" value="1"/>
</dbReference>
<dbReference type="Gene3D" id="3.90.1150.10">
    <property type="entry name" value="Aspartate Aminotransferase, domain 1"/>
    <property type="match status" value="1"/>
</dbReference>
<comment type="similarity">
    <text evidence="2">Belongs to the threonine aldolase family.</text>
</comment>
<evidence type="ECO:0000259" key="6">
    <source>
        <dbReference type="Pfam" id="PF01212"/>
    </source>
</evidence>
<dbReference type="InterPro" id="IPR023603">
    <property type="entry name" value="Low_specificity_L-TA-like"/>
</dbReference>
<dbReference type="PANTHER" id="PTHR48097:SF9">
    <property type="entry name" value="L-THREONINE ALDOLASE"/>
    <property type="match status" value="1"/>
</dbReference>
<dbReference type="PANTHER" id="PTHR48097">
    <property type="entry name" value="L-THREONINE ALDOLASE-RELATED"/>
    <property type="match status" value="1"/>
</dbReference>
<dbReference type="EMBL" id="FXUF01000003">
    <property type="protein sequence ID" value="SMP49153.1"/>
    <property type="molecule type" value="Genomic_DNA"/>
</dbReference>
<dbReference type="SUPFAM" id="SSF53383">
    <property type="entry name" value="PLP-dependent transferases"/>
    <property type="match status" value="1"/>
</dbReference>
<dbReference type="InterPro" id="IPR015422">
    <property type="entry name" value="PyrdxlP-dep_Trfase_small"/>
</dbReference>
<dbReference type="InterPro" id="IPR015424">
    <property type="entry name" value="PyrdxlP-dep_Trfase"/>
</dbReference>
<organism evidence="7 8">
    <name type="scientific">Anoxynatronum buryatiense</name>
    <dbReference type="NCBI Taxonomy" id="489973"/>
    <lineage>
        <taxon>Bacteria</taxon>
        <taxon>Bacillati</taxon>
        <taxon>Bacillota</taxon>
        <taxon>Clostridia</taxon>
        <taxon>Eubacteriales</taxon>
        <taxon>Clostridiaceae</taxon>
        <taxon>Anoxynatronum</taxon>
    </lineage>
</organism>
<evidence type="ECO:0000256" key="3">
    <source>
        <dbReference type="ARBA" id="ARBA00022898"/>
    </source>
</evidence>
<dbReference type="FunFam" id="3.90.1150.10:FF:000041">
    <property type="entry name" value="Low-specificity L-threonine aldolase"/>
    <property type="match status" value="1"/>
</dbReference>
<dbReference type="InterPro" id="IPR015421">
    <property type="entry name" value="PyrdxlP-dep_Trfase_major"/>
</dbReference>
<keyword evidence="4" id="KW-0456">Lyase</keyword>